<evidence type="ECO:0000313" key="3">
    <source>
        <dbReference type="Proteomes" id="UP001500620"/>
    </source>
</evidence>
<proteinExistence type="predicted"/>
<feature type="signal peptide" evidence="1">
    <location>
        <begin position="1"/>
        <end position="20"/>
    </location>
</feature>
<keyword evidence="3" id="KW-1185">Reference proteome</keyword>
<sequence>MRTIVRRAAMAVAVSVVASAGVVGVTAGAASAAIAPWRIQLCSQGNYRSKLWYDGTPPPSGGGVISQPISVPEGQCMTFD</sequence>
<name>A0ABP8DS18_9ACTN</name>
<accession>A0ABP8DS18</accession>
<evidence type="ECO:0000313" key="2">
    <source>
        <dbReference type="EMBL" id="GAA4262795.1"/>
    </source>
</evidence>
<dbReference type="EMBL" id="BAABAT010000055">
    <property type="protein sequence ID" value="GAA4262795.1"/>
    <property type="molecule type" value="Genomic_DNA"/>
</dbReference>
<reference evidence="3" key="1">
    <citation type="journal article" date="2019" name="Int. J. Syst. Evol. Microbiol.">
        <title>The Global Catalogue of Microorganisms (GCM) 10K type strain sequencing project: providing services to taxonomists for standard genome sequencing and annotation.</title>
        <authorList>
            <consortium name="The Broad Institute Genomics Platform"/>
            <consortium name="The Broad Institute Genome Sequencing Center for Infectious Disease"/>
            <person name="Wu L."/>
            <person name="Ma J."/>
        </authorList>
    </citation>
    <scope>NUCLEOTIDE SEQUENCE [LARGE SCALE GENOMIC DNA]</scope>
    <source>
        <strain evidence="3">JCM 17441</strain>
    </source>
</reference>
<comment type="caution">
    <text evidence="2">The sequence shown here is derived from an EMBL/GenBank/DDBJ whole genome shotgun (WGS) entry which is preliminary data.</text>
</comment>
<protein>
    <submittedName>
        <fullName evidence="2">Uncharacterized protein</fullName>
    </submittedName>
</protein>
<feature type="chain" id="PRO_5047319970" evidence="1">
    <location>
        <begin position="21"/>
        <end position="80"/>
    </location>
</feature>
<keyword evidence="1" id="KW-0732">Signal</keyword>
<dbReference type="Proteomes" id="UP001500620">
    <property type="component" value="Unassembled WGS sequence"/>
</dbReference>
<gene>
    <name evidence="2" type="ORF">GCM10022255_101520</name>
</gene>
<organism evidence="2 3">
    <name type="scientific">Dactylosporangium darangshiense</name>
    <dbReference type="NCBI Taxonomy" id="579108"/>
    <lineage>
        <taxon>Bacteria</taxon>
        <taxon>Bacillati</taxon>
        <taxon>Actinomycetota</taxon>
        <taxon>Actinomycetes</taxon>
        <taxon>Micromonosporales</taxon>
        <taxon>Micromonosporaceae</taxon>
        <taxon>Dactylosporangium</taxon>
    </lineage>
</organism>
<evidence type="ECO:0000256" key="1">
    <source>
        <dbReference type="SAM" id="SignalP"/>
    </source>
</evidence>